<dbReference type="AlphaFoldDB" id="A0A9W4SFH8"/>
<dbReference type="Proteomes" id="UP001153678">
    <property type="component" value="Unassembled WGS sequence"/>
</dbReference>
<organism evidence="2 3">
    <name type="scientific">Funneliformis geosporum</name>
    <dbReference type="NCBI Taxonomy" id="1117311"/>
    <lineage>
        <taxon>Eukaryota</taxon>
        <taxon>Fungi</taxon>
        <taxon>Fungi incertae sedis</taxon>
        <taxon>Mucoromycota</taxon>
        <taxon>Glomeromycotina</taxon>
        <taxon>Glomeromycetes</taxon>
        <taxon>Glomerales</taxon>
        <taxon>Glomeraceae</taxon>
        <taxon>Funneliformis</taxon>
    </lineage>
</organism>
<gene>
    <name evidence="2" type="ORF">FWILDA_LOCUS3173</name>
</gene>
<protein>
    <submittedName>
        <fullName evidence="2">1916_t:CDS:1</fullName>
    </submittedName>
</protein>
<evidence type="ECO:0000313" key="3">
    <source>
        <dbReference type="Proteomes" id="UP001153678"/>
    </source>
</evidence>
<name>A0A9W4SFH8_9GLOM</name>
<comment type="caution">
    <text evidence="2">The sequence shown here is derived from an EMBL/GenBank/DDBJ whole genome shotgun (WGS) entry which is preliminary data.</text>
</comment>
<proteinExistence type="predicted"/>
<accession>A0A9W4SFH8</accession>
<evidence type="ECO:0000313" key="2">
    <source>
        <dbReference type="EMBL" id="CAI2167634.1"/>
    </source>
</evidence>
<evidence type="ECO:0000256" key="1">
    <source>
        <dbReference type="SAM" id="MobiDB-lite"/>
    </source>
</evidence>
<feature type="compositionally biased region" description="Acidic residues" evidence="1">
    <location>
        <begin position="1"/>
        <end position="10"/>
    </location>
</feature>
<reference evidence="2" key="1">
    <citation type="submission" date="2022-08" db="EMBL/GenBank/DDBJ databases">
        <authorList>
            <person name="Kallberg Y."/>
            <person name="Tangrot J."/>
            <person name="Rosling A."/>
        </authorList>
    </citation>
    <scope>NUCLEOTIDE SEQUENCE</scope>
    <source>
        <strain evidence="2">Wild A</strain>
    </source>
</reference>
<keyword evidence="3" id="KW-1185">Reference proteome</keyword>
<sequence>MDQIETDDDNILAKESSSLSEEPPNKKHKLREYLRISLDKNIDIGVLKSMCLSFKISKQPNSPFTSF</sequence>
<feature type="region of interest" description="Disordered" evidence="1">
    <location>
        <begin position="1"/>
        <end position="28"/>
    </location>
</feature>
<dbReference type="EMBL" id="CAMKVN010000410">
    <property type="protein sequence ID" value="CAI2167634.1"/>
    <property type="molecule type" value="Genomic_DNA"/>
</dbReference>